<dbReference type="InterPro" id="IPR025097">
    <property type="entry name" value="DUF4023"/>
</dbReference>
<reference evidence="2 3" key="1">
    <citation type="submission" date="2020-08" db="EMBL/GenBank/DDBJ databases">
        <title>Cohnella phylogeny.</title>
        <authorList>
            <person name="Dunlap C."/>
        </authorList>
    </citation>
    <scope>NUCLEOTIDE SEQUENCE [LARGE SCALE GENOMIC DNA]</scope>
    <source>
        <strain evidence="2 3">DSM 28246</strain>
    </source>
</reference>
<dbReference type="AlphaFoldDB" id="A0A7X0RX00"/>
<name>A0A7X0RX00_9BACL</name>
<sequence>MSDTHEFVEKVRDTQAKDKKNKQHQGQGTQGQKVASRQHSTNK</sequence>
<dbReference type="Pfam" id="PF13215">
    <property type="entry name" value="DUF4023"/>
    <property type="match status" value="1"/>
</dbReference>
<dbReference type="RefSeq" id="WP_185673064.1">
    <property type="nucleotide sequence ID" value="NZ_JACJVP010000066.1"/>
</dbReference>
<organism evidence="2 3">
    <name type="scientific">Cohnella nanjingensis</name>
    <dbReference type="NCBI Taxonomy" id="1387779"/>
    <lineage>
        <taxon>Bacteria</taxon>
        <taxon>Bacillati</taxon>
        <taxon>Bacillota</taxon>
        <taxon>Bacilli</taxon>
        <taxon>Bacillales</taxon>
        <taxon>Paenibacillaceae</taxon>
        <taxon>Cohnella</taxon>
    </lineage>
</organism>
<accession>A0A7X0RX00</accession>
<dbReference type="Proteomes" id="UP000547209">
    <property type="component" value="Unassembled WGS sequence"/>
</dbReference>
<evidence type="ECO:0000313" key="2">
    <source>
        <dbReference type="EMBL" id="MBB6675207.1"/>
    </source>
</evidence>
<protein>
    <submittedName>
        <fullName evidence="2">DUF4023 family protein</fullName>
    </submittedName>
</protein>
<dbReference type="EMBL" id="JACJVP010000066">
    <property type="protein sequence ID" value="MBB6675207.1"/>
    <property type="molecule type" value="Genomic_DNA"/>
</dbReference>
<feature type="compositionally biased region" description="Basic and acidic residues" evidence="1">
    <location>
        <begin position="1"/>
        <end position="18"/>
    </location>
</feature>
<evidence type="ECO:0000256" key="1">
    <source>
        <dbReference type="SAM" id="MobiDB-lite"/>
    </source>
</evidence>
<gene>
    <name evidence="2" type="ORF">H7C19_31570</name>
</gene>
<proteinExistence type="predicted"/>
<evidence type="ECO:0000313" key="3">
    <source>
        <dbReference type="Proteomes" id="UP000547209"/>
    </source>
</evidence>
<feature type="region of interest" description="Disordered" evidence="1">
    <location>
        <begin position="1"/>
        <end position="43"/>
    </location>
</feature>
<keyword evidence="3" id="KW-1185">Reference proteome</keyword>
<comment type="caution">
    <text evidence="2">The sequence shown here is derived from an EMBL/GenBank/DDBJ whole genome shotgun (WGS) entry which is preliminary data.</text>
</comment>
<feature type="compositionally biased region" description="Low complexity" evidence="1">
    <location>
        <begin position="24"/>
        <end position="33"/>
    </location>
</feature>